<sequence length="225" mass="25643">MAILHCLEKERGEEWRVFHAEWEDIRKEMAVWLNLERGVMLLGVEDDDRIAALTSSLVDAPMRVPNVARQNLQPAIIHVCTSMAMENGKINSVLEFPADNPGNPYKARRGNAWVTYIRVGRRSREATHDEKGQLYQAARRARYEIKPFPNTEINGVAAEKMKEGVVRVACNKLLKEILRGYGYIEHFGMGVPGPMIQSMWKLNGNEPDLVEEDRFIVPLRKEASS</sequence>
<dbReference type="InterPro" id="IPR038461">
    <property type="entry name" value="Schlafen_AlbA_2_dom_sf"/>
</dbReference>
<dbReference type="OrthoDB" id="9789524at2"/>
<dbReference type="RefSeq" id="WP_123290794.1">
    <property type="nucleotide sequence ID" value="NZ_RJVA01000013.1"/>
</dbReference>
<dbReference type="Gene3D" id="3.30.950.30">
    <property type="entry name" value="Schlafen, AAA domain"/>
    <property type="match status" value="1"/>
</dbReference>
<reference evidence="1 2" key="1">
    <citation type="submission" date="2018-11" db="EMBL/GenBank/DDBJ databases">
        <title>Genomic Encyclopedia of Type Strains, Phase IV (KMG-IV): sequencing the most valuable type-strain genomes for metagenomic binning, comparative biology and taxonomic classification.</title>
        <authorList>
            <person name="Goeker M."/>
        </authorList>
    </citation>
    <scope>NUCLEOTIDE SEQUENCE [LARGE SCALE GENOMIC DNA]</scope>
    <source>
        <strain evidence="1 2">DSM 22027</strain>
    </source>
</reference>
<dbReference type="PANTHER" id="PTHR30595:SF6">
    <property type="entry name" value="SCHLAFEN ALBA-2 DOMAIN-CONTAINING PROTEIN"/>
    <property type="match status" value="1"/>
</dbReference>
<protein>
    <submittedName>
        <fullName evidence="1">Uncharacterized protein</fullName>
    </submittedName>
</protein>
<organism evidence="1 2">
    <name type="scientific">Desulfosoma caldarium</name>
    <dbReference type="NCBI Taxonomy" id="610254"/>
    <lineage>
        <taxon>Bacteria</taxon>
        <taxon>Pseudomonadati</taxon>
        <taxon>Thermodesulfobacteriota</taxon>
        <taxon>Syntrophobacteria</taxon>
        <taxon>Syntrophobacterales</taxon>
        <taxon>Syntrophobacteraceae</taxon>
        <taxon>Desulfosoma</taxon>
    </lineage>
</organism>
<gene>
    <name evidence="1" type="ORF">EDC27_2348</name>
</gene>
<dbReference type="Proteomes" id="UP000276223">
    <property type="component" value="Unassembled WGS sequence"/>
</dbReference>
<keyword evidence="2" id="KW-1185">Reference proteome</keyword>
<evidence type="ECO:0000313" key="1">
    <source>
        <dbReference type="EMBL" id="ROQ91071.1"/>
    </source>
</evidence>
<comment type="caution">
    <text evidence="1">The sequence shown here is derived from an EMBL/GenBank/DDBJ whole genome shotgun (WGS) entry which is preliminary data.</text>
</comment>
<name>A0A3N1UT97_9BACT</name>
<evidence type="ECO:0000313" key="2">
    <source>
        <dbReference type="Proteomes" id="UP000276223"/>
    </source>
</evidence>
<dbReference type="AlphaFoldDB" id="A0A3N1UT97"/>
<accession>A0A3N1UT97</accession>
<proteinExistence type="predicted"/>
<dbReference type="EMBL" id="RJVA01000013">
    <property type="protein sequence ID" value="ROQ91071.1"/>
    <property type="molecule type" value="Genomic_DNA"/>
</dbReference>
<dbReference type="PANTHER" id="PTHR30595">
    <property type="entry name" value="GLPR-RELATED TRANSCRIPTIONAL REPRESSOR"/>
    <property type="match status" value="1"/>
</dbReference>